<dbReference type="RefSeq" id="WP_054875999.1">
    <property type="nucleotide sequence ID" value="NZ_LKET01000039.1"/>
</dbReference>
<dbReference type="AlphaFoldDB" id="A0A0P8W6Z8"/>
<dbReference type="InterPro" id="IPR050266">
    <property type="entry name" value="AB_hydrolase_sf"/>
</dbReference>
<sequence length="285" mass="32416">MKINRAFKSQEGKAEVIKFYDSFLQHWVSPNEKFYVNTRHGSTFVIASGDKEAPPLILLHGSAMNAVMWMGDAREYSRNFRVYAVDIPGEPGHSDEKQMPFSDHAFAEWLYDVYNALKIEKASLVGMSLGAWLAIKFSTRYPDKVDKLVLLCPAGIGPQKISFIINATIYRILGEKVVSKLFRKVNMDENIPEEFLKYQKLVGENFNYRREMMPLFEDSELRKLAMPVTMYVGGKDVIFHSEKSAKRLGNLVSHAKINILPEAGHAIINKSDKISEFLLSSAERV</sequence>
<feature type="domain" description="AB hydrolase-1" evidence="1">
    <location>
        <begin position="54"/>
        <end position="153"/>
    </location>
</feature>
<reference evidence="2 3" key="1">
    <citation type="submission" date="2015-09" db="EMBL/GenBank/DDBJ databases">
        <title>Genome sequence of Oxobacter pfennigii DSM 3222.</title>
        <authorList>
            <person name="Poehlein A."/>
            <person name="Bengelsdorf F.R."/>
            <person name="Schiel-Bengelsdorf B."/>
            <person name="Duerre P."/>
            <person name="Daniel R."/>
        </authorList>
    </citation>
    <scope>NUCLEOTIDE SEQUENCE [LARGE SCALE GENOMIC DNA]</scope>
    <source>
        <strain evidence="2 3">DSM 3222</strain>
    </source>
</reference>
<dbReference type="PANTHER" id="PTHR43798">
    <property type="entry name" value="MONOACYLGLYCEROL LIPASE"/>
    <property type="match status" value="1"/>
</dbReference>
<dbReference type="PATRIC" id="fig|36849.3.peg.3187"/>
<dbReference type="Gene3D" id="3.40.50.1820">
    <property type="entry name" value="alpha/beta hydrolase"/>
    <property type="match status" value="1"/>
</dbReference>
<name>A0A0P8W6Z8_9CLOT</name>
<comment type="caution">
    <text evidence="2">The sequence shown here is derived from an EMBL/GenBank/DDBJ whole genome shotgun (WGS) entry which is preliminary data.</text>
</comment>
<organism evidence="2 3">
    <name type="scientific">Oxobacter pfennigii</name>
    <dbReference type="NCBI Taxonomy" id="36849"/>
    <lineage>
        <taxon>Bacteria</taxon>
        <taxon>Bacillati</taxon>
        <taxon>Bacillota</taxon>
        <taxon>Clostridia</taxon>
        <taxon>Eubacteriales</taxon>
        <taxon>Clostridiaceae</taxon>
        <taxon>Oxobacter</taxon>
    </lineage>
</organism>
<keyword evidence="3" id="KW-1185">Reference proteome</keyword>
<dbReference type="STRING" id="36849.OXPF_30060"/>
<evidence type="ECO:0000313" key="2">
    <source>
        <dbReference type="EMBL" id="KPU43565.1"/>
    </source>
</evidence>
<accession>A0A0P8W6Z8</accession>
<dbReference type="OrthoDB" id="5513277at2"/>
<evidence type="ECO:0000259" key="1">
    <source>
        <dbReference type="Pfam" id="PF00561"/>
    </source>
</evidence>
<dbReference type="Proteomes" id="UP000050326">
    <property type="component" value="Unassembled WGS sequence"/>
</dbReference>
<dbReference type="PRINTS" id="PR00111">
    <property type="entry name" value="ABHYDROLASE"/>
</dbReference>
<evidence type="ECO:0000313" key="3">
    <source>
        <dbReference type="Proteomes" id="UP000050326"/>
    </source>
</evidence>
<dbReference type="InterPro" id="IPR000073">
    <property type="entry name" value="AB_hydrolase_1"/>
</dbReference>
<keyword evidence="2" id="KW-0378">Hydrolase</keyword>
<dbReference type="Pfam" id="PF00561">
    <property type="entry name" value="Abhydrolase_1"/>
    <property type="match status" value="1"/>
</dbReference>
<proteinExistence type="predicted"/>
<gene>
    <name evidence="2" type="primary">ybfK</name>
    <name evidence="2" type="ORF">OXPF_30060</name>
</gene>
<dbReference type="SUPFAM" id="SSF53474">
    <property type="entry name" value="alpha/beta-Hydrolases"/>
    <property type="match status" value="1"/>
</dbReference>
<dbReference type="EC" id="3.1.1.1" evidence="2"/>
<dbReference type="InterPro" id="IPR029058">
    <property type="entry name" value="AB_hydrolase_fold"/>
</dbReference>
<dbReference type="EMBL" id="LKET01000039">
    <property type="protein sequence ID" value="KPU43565.1"/>
    <property type="molecule type" value="Genomic_DNA"/>
</dbReference>
<dbReference type="GO" id="GO:0106435">
    <property type="term" value="F:carboxylesterase activity"/>
    <property type="evidence" value="ECO:0007669"/>
    <property type="project" value="UniProtKB-EC"/>
</dbReference>
<protein>
    <submittedName>
        <fullName evidence="2">Carboxylesterase YbfK</fullName>
        <ecNumber evidence="2">3.1.1.1</ecNumber>
    </submittedName>
</protein>